<dbReference type="eggNOG" id="ENOG5032V2B">
    <property type="taxonomic scope" value="Bacteria"/>
</dbReference>
<evidence type="ECO:0000313" key="1">
    <source>
        <dbReference type="EMBL" id="KHE93843.1"/>
    </source>
</evidence>
<organism evidence="1 2">
    <name type="scientific">Candidatus Scalindua brodae</name>
    <dbReference type="NCBI Taxonomy" id="237368"/>
    <lineage>
        <taxon>Bacteria</taxon>
        <taxon>Pseudomonadati</taxon>
        <taxon>Planctomycetota</taxon>
        <taxon>Candidatus Brocadiia</taxon>
        <taxon>Candidatus Brocadiales</taxon>
        <taxon>Candidatus Scalinduaceae</taxon>
        <taxon>Candidatus Scalindua</taxon>
    </lineage>
</organism>
<dbReference type="EMBL" id="JRYO01000033">
    <property type="protein sequence ID" value="KHE93843.1"/>
    <property type="molecule type" value="Genomic_DNA"/>
</dbReference>
<dbReference type="AlphaFoldDB" id="A0A0B0ERT1"/>
<protein>
    <submittedName>
        <fullName evidence="1">Uncharacterized protein</fullName>
    </submittedName>
</protein>
<dbReference type="Proteomes" id="UP000030652">
    <property type="component" value="Unassembled WGS sequence"/>
</dbReference>
<gene>
    <name evidence="1" type="ORF">SCABRO_00400</name>
</gene>
<reference evidence="1 2" key="1">
    <citation type="submission" date="2014-10" db="EMBL/GenBank/DDBJ databases">
        <title>Draft genome of anammox bacterium scalindua brodae, obtained using differential coverage binning of sequence data from two enrichment reactors.</title>
        <authorList>
            <person name="Speth D.R."/>
            <person name="Russ L."/>
            <person name="Kartal B."/>
            <person name="Op den Camp H.J."/>
            <person name="Dutilh B.E."/>
            <person name="Jetten M.S."/>
        </authorList>
    </citation>
    <scope>NUCLEOTIDE SEQUENCE [LARGE SCALE GENOMIC DNA]</scope>
    <source>
        <strain evidence="1">RU1</strain>
    </source>
</reference>
<evidence type="ECO:0000313" key="2">
    <source>
        <dbReference type="Proteomes" id="UP000030652"/>
    </source>
</evidence>
<comment type="caution">
    <text evidence="1">The sequence shown here is derived from an EMBL/GenBank/DDBJ whole genome shotgun (WGS) entry which is preliminary data.</text>
</comment>
<sequence length="268" mass="31133">MERDEAIKELQKESLQGLSDKDLLFLIESYVTKRNDYENIASLINGDEDIIAKMVDSDRVFNKVMSCTERILAISPYFLFSLLLRRAFKEKRKDAKFIENTIDALNNTKLVIPWDQNRLTGLLEDTQVSNYIANMLAQFIDSSKLFSVNDDEKMSHRYIVDMITDSLDSDNLEKFYIYCHIGNYTLFLTGMIPEYIKYRYESKRRPVDKHYYVSFGKTYYGLASEHTNARKSRLKGTLSQLSEGFEAVSQVLSFMNKEYLCSAKTGFA</sequence>
<accession>A0A0B0ERT1</accession>
<proteinExistence type="predicted"/>
<name>A0A0B0ERT1_9BACT</name>